<feature type="transmembrane region" description="Helical" evidence="13">
    <location>
        <begin position="103"/>
        <end position="125"/>
    </location>
</feature>
<dbReference type="GO" id="GO:0032025">
    <property type="term" value="P:response to cobalt ion"/>
    <property type="evidence" value="ECO:0007669"/>
    <property type="project" value="TreeGrafter"/>
</dbReference>
<feature type="compositionally biased region" description="Basic residues" evidence="14">
    <location>
        <begin position="219"/>
        <end position="229"/>
    </location>
</feature>
<feature type="region of interest" description="Disordered" evidence="14">
    <location>
        <begin position="216"/>
        <end position="261"/>
    </location>
</feature>
<feature type="transmembrane region" description="Helical" evidence="13">
    <location>
        <begin position="146"/>
        <end position="170"/>
    </location>
</feature>
<feature type="transmembrane region" description="Helical" evidence="13">
    <location>
        <begin position="185"/>
        <end position="203"/>
    </location>
</feature>
<evidence type="ECO:0000256" key="2">
    <source>
        <dbReference type="ARBA" id="ARBA00004651"/>
    </source>
</evidence>
<name>A0A437QKW8_9PROT</name>
<feature type="transmembrane region" description="Helical" evidence="13">
    <location>
        <begin position="297"/>
        <end position="323"/>
    </location>
</feature>
<accession>A0A437QKW8</accession>
<keyword evidence="9" id="KW-0406">Ion transport</keyword>
<feature type="transmembrane region" description="Helical" evidence="13">
    <location>
        <begin position="46"/>
        <end position="66"/>
    </location>
</feature>
<evidence type="ECO:0000256" key="11">
    <source>
        <dbReference type="ARBA" id="ARBA00023136"/>
    </source>
</evidence>
<keyword evidence="6" id="KW-0533">Nickel</keyword>
<evidence type="ECO:0000256" key="14">
    <source>
        <dbReference type="SAM" id="MobiDB-lite"/>
    </source>
</evidence>
<evidence type="ECO:0000313" key="16">
    <source>
        <dbReference type="Proteomes" id="UP000287447"/>
    </source>
</evidence>
<dbReference type="GO" id="GO:0005886">
    <property type="term" value="C:plasma membrane"/>
    <property type="evidence" value="ECO:0007669"/>
    <property type="project" value="UniProtKB-SubCell"/>
</dbReference>
<keyword evidence="3" id="KW-0171">Cobalt transport</keyword>
<dbReference type="GO" id="GO:0015099">
    <property type="term" value="F:nickel cation transmembrane transporter activity"/>
    <property type="evidence" value="ECO:0007669"/>
    <property type="project" value="UniProtKB-UniRule"/>
</dbReference>
<protein>
    <recommendedName>
        <fullName evidence="13">Nickel/cobalt efflux system</fullName>
    </recommendedName>
</protein>
<evidence type="ECO:0000313" key="15">
    <source>
        <dbReference type="EMBL" id="RVU35151.1"/>
    </source>
</evidence>
<dbReference type="GO" id="GO:0010045">
    <property type="term" value="P:response to nickel cation"/>
    <property type="evidence" value="ECO:0007669"/>
    <property type="project" value="TreeGrafter"/>
</dbReference>
<dbReference type="PANTHER" id="PTHR40659:SF1">
    <property type="entry name" value="NICKEL_COBALT EFFLUX SYSTEM RCNA"/>
    <property type="match status" value="1"/>
</dbReference>
<dbReference type="Proteomes" id="UP000287447">
    <property type="component" value="Unassembled WGS sequence"/>
</dbReference>
<evidence type="ECO:0000256" key="5">
    <source>
        <dbReference type="ARBA" id="ARBA00022475"/>
    </source>
</evidence>
<keyword evidence="11 13" id="KW-0472">Membrane</keyword>
<dbReference type="GO" id="GO:0006824">
    <property type="term" value="P:cobalt ion transport"/>
    <property type="evidence" value="ECO:0007669"/>
    <property type="project" value="UniProtKB-KW"/>
</dbReference>
<evidence type="ECO:0000256" key="7">
    <source>
        <dbReference type="ARBA" id="ARBA00022692"/>
    </source>
</evidence>
<dbReference type="AlphaFoldDB" id="A0A437QKW8"/>
<sequence>MHPPLTQRLLVLPPVLARTNKGHPESAGFSLKSLPLPAPMNNPKTGLLVVSGLVVLAALFLIVTAMEPGSWYDSVLVYAQEKQRAFTRDFGESVTKLSDARDIGPFLALVGLGFAYGIFHAVGPGHGKAIISTYALTHETHIRRTAAIAFASAMVQGMTAIAAVVGIAMLVEGSMRRAALAADDYLEPISYAAVTMVGLYLIVKGGRQFLRMVGGLSHQRQHRHDHHSHSHEAHDHQNHHHHHDHDDACCGHSHGPSPDQVAKADSLTQAAMVALSVGIRPCSGAILVLVLTYSTGMLMAGVAAVLAMSVGTGLTVAGLAMAAHGMKFPLMRLAEGGGIPMAPLAAGAALLGGGVVTAIGAGLLYGTMNAASHPLL</sequence>
<evidence type="ECO:0000256" key="6">
    <source>
        <dbReference type="ARBA" id="ARBA00022596"/>
    </source>
</evidence>
<keyword evidence="8 13" id="KW-1133">Transmembrane helix</keyword>
<dbReference type="PANTHER" id="PTHR40659">
    <property type="entry name" value="NICKEL/COBALT EFFLUX SYSTEM RCNA"/>
    <property type="match status" value="1"/>
</dbReference>
<keyword evidence="4 13" id="KW-0813">Transport</keyword>
<evidence type="ECO:0000256" key="10">
    <source>
        <dbReference type="ARBA" id="ARBA00023112"/>
    </source>
</evidence>
<evidence type="ECO:0000256" key="13">
    <source>
        <dbReference type="RuleBase" id="RU362101"/>
    </source>
</evidence>
<comment type="subcellular location">
    <subcellularLocation>
        <location evidence="2 13">Cell membrane</location>
        <topology evidence="2 13">Multi-pass membrane protein</topology>
    </subcellularLocation>
</comment>
<dbReference type="GO" id="GO:0046583">
    <property type="term" value="F:monoatomic cation efflux transmembrane transporter activity"/>
    <property type="evidence" value="ECO:0007669"/>
    <property type="project" value="TreeGrafter"/>
</dbReference>
<reference evidence="16" key="1">
    <citation type="submission" date="2019-01" db="EMBL/GenBank/DDBJ databases">
        <title>Gri0909 isolated from a small marine red alga.</title>
        <authorList>
            <person name="Kim J."/>
            <person name="Jeong S.E."/>
            <person name="Jeon C.O."/>
        </authorList>
    </citation>
    <scope>NUCLEOTIDE SEQUENCE [LARGE SCALE GENOMIC DNA]</scope>
    <source>
        <strain evidence="16">Gri0909</strain>
    </source>
</reference>
<dbReference type="Pfam" id="PF03824">
    <property type="entry name" value="NicO"/>
    <property type="match status" value="1"/>
</dbReference>
<comment type="caution">
    <text evidence="15">The sequence shown here is derived from an EMBL/GenBank/DDBJ whole genome shotgun (WGS) entry which is preliminary data.</text>
</comment>
<keyword evidence="12" id="KW-0170">Cobalt</keyword>
<keyword evidence="5" id="KW-1003">Cell membrane</keyword>
<dbReference type="InterPro" id="IPR051224">
    <property type="entry name" value="NiCoT_RcnA"/>
</dbReference>
<evidence type="ECO:0000256" key="1">
    <source>
        <dbReference type="ARBA" id="ARBA00002510"/>
    </source>
</evidence>
<comment type="function">
    <text evidence="1">Efflux system for nickel and cobalt.</text>
</comment>
<feature type="transmembrane region" description="Helical" evidence="13">
    <location>
        <begin position="344"/>
        <end position="366"/>
    </location>
</feature>
<dbReference type="InterPro" id="IPR011541">
    <property type="entry name" value="Ni/Co_transpt_high_affinity"/>
</dbReference>
<keyword evidence="10" id="KW-0921">Nickel transport</keyword>
<evidence type="ECO:0000256" key="8">
    <source>
        <dbReference type="ARBA" id="ARBA00022989"/>
    </source>
</evidence>
<evidence type="ECO:0000256" key="12">
    <source>
        <dbReference type="ARBA" id="ARBA00023285"/>
    </source>
</evidence>
<keyword evidence="7 13" id="KW-0812">Transmembrane</keyword>
<organism evidence="15 16">
    <name type="scientific">Hwanghaeella grinnelliae</name>
    <dbReference type="NCBI Taxonomy" id="2500179"/>
    <lineage>
        <taxon>Bacteria</taxon>
        <taxon>Pseudomonadati</taxon>
        <taxon>Pseudomonadota</taxon>
        <taxon>Alphaproteobacteria</taxon>
        <taxon>Rhodospirillales</taxon>
        <taxon>Rhodospirillaceae</taxon>
        <taxon>Hwanghaeella</taxon>
    </lineage>
</organism>
<evidence type="ECO:0000256" key="9">
    <source>
        <dbReference type="ARBA" id="ARBA00023065"/>
    </source>
</evidence>
<gene>
    <name evidence="15" type="ORF">EOI86_20230</name>
</gene>
<evidence type="ECO:0000256" key="3">
    <source>
        <dbReference type="ARBA" id="ARBA00022426"/>
    </source>
</evidence>
<comment type="similarity">
    <text evidence="13">Belongs to the NiCoT transporter (TC 2.A.52) family.</text>
</comment>
<evidence type="ECO:0000256" key="4">
    <source>
        <dbReference type="ARBA" id="ARBA00022448"/>
    </source>
</evidence>
<proteinExistence type="inferred from homology"/>
<keyword evidence="16" id="KW-1185">Reference proteome</keyword>
<dbReference type="EMBL" id="SADE01000003">
    <property type="protein sequence ID" value="RVU35151.1"/>
    <property type="molecule type" value="Genomic_DNA"/>
</dbReference>